<organism evidence="2 3">
    <name type="scientific">Methylophilus medardicus</name>
    <dbReference type="NCBI Taxonomy" id="2588534"/>
    <lineage>
        <taxon>Bacteria</taxon>
        <taxon>Pseudomonadati</taxon>
        <taxon>Pseudomonadota</taxon>
        <taxon>Betaproteobacteria</taxon>
        <taxon>Nitrosomonadales</taxon>
        <taxon>Methylophilaceae</taxon>
        <taxon>Methylophilus</taxon>
    </lineage>
</organism>
<keyword evidence="3" id="KW-1185">Reference proteome</keyword>
<dbReference type="KEGG" id="mmec:FIU01_06220"/>
<evidence type="ECO:0000313" key="2">
    <source>
        <dbReference type="EMBL" id="QDC44154.1"/>
    </source>
</evidence>
<dbReference type="InterPro" id="IPR041395">
    <property type="entry name" value="McpB_HAMP_3rd"/>
</dbReference>
<sequence length="75" mass="8460">MQVVEGFGVGNFDLPLARWPGKKGEINTTTEQVRSNLKELITDVNQLTEARMRGVLQCVWMLTDIRVISVRSLTV</sequence>
<evidence type="ECO:0000259" key="1">
    <source>
        <dbReference type="Pfam" id="PF18575"/>
    </source>
</evidence>
<dbReference type="Pfam" id="PF18575">
    <property type="entry name" value="HAMP_N3"/>
    <property type="match status" value="1"/>
</dbReference>
<gene>
    <name evidence="2" type="ORF">FIU01_06220</name>
</gene>
<feature type="domain" description="McpB third HAMP" evidence="1">
    <location>
        <begin position="1"/>
        <end position="38"/>
    </location>
</feature>
<dbReference type="AlphaFoldDB" id="A0A5B8CS69"/>
<name>A0A5B8CS69_9PROT</name>
<protein>
    <recommendedName>
        <fullName evidence="1">McpB third HAMP domain-containing protein</fullName>
    </recommendedName>
</protein>
<dbReference type="EMBL" id="CP040946">
    <property type="protein sequence ID" value="QDC44154.1"/>
    <property type="molecule type" value="Genomic_DNA"/>
</dbReference>
<reference evidence="3" key="1">
    <citation type="journal article" date="2019" name="ISME J.">
        <title>Evolution in action: habitat transition from sediment to the pelagial leads to genome streamlining in Methylophilaceae.</title>
        <authorList>
            <person name="Salcher M."/>
            <person name="Schaefle D."/>
            <person name="Kaspar M."/>
            <person name="Neuenschwander S.M."/>
            <person name="Ghai R."/>
        </authorList>
    </citation>
    <scope>NUCLEOTIDE SEQUENCE [LARGE SCALE GENOMIC DNA]</scope>
    <source>
        <strain evidence="3">MMS-M-51</strain>
    </source>
</reference>
<accession>A0A5B8CS69</accession>
<dbReference type="Proteomes" id="UP000311008">
    <property type="component" value="Chromosome"/>
</dbReference>
<evidence type="ECO:0000313" key="3">
    <source>
        <dbReference type="Proteomes" id="UP000311008"/>
    </source>
</evidence>
<proteinExistence type="predicted"/>